<dbReference type="EMBL" id="VFQC01000001">
    <property type="protein sequence ID" value="TQN32730.1"/>
    <property type="molecule type" value="Genomic_DNA"/>
</dbReference>
<organism evidence="3 4">
    <name type="scientific">Haloactinospora alba</name>
    <dbReference type="NCBI Taxonomy" id="405555"/>
    <lineage>
        <taxon>Bacteria</taxon>
        <taxon>Bacillati</taxon>
        <taxon>Actinomycetota</taxon>
        <taxon>Actinomycetes</taxon>
        <taxon>Streptosporangiales</taxon>
        <taxon>Nocardiopsidaceae</taxon>
        <taxon>Haloactinospora</taxon>
    </lineage>
</organism>
<sequence length="131" mass="14390">MADLYPLLPIVAGLVVLVFLLRHVRFSVFLARNGARAEGVIVGYRETSTSSRMVVRFLTEDGRQIFATHDSTGWTASRNGDPVVVLYDPGRPDQARIVDAPWLSSWVRVMFGLLAVALIAVGMLFAAVTWG</sequence>
<feature type="transmembrane region" description="Helical" evidence="1">
    <location>
        <begin position="106"/>
        <end position="130"/>
    </location>
</feature>
<feature type="transmembrane region" description="Helical" evidence="1">
    <location>
        <begin position="6"/>
        <end position="24"/>
    </location>
</feature>
<comment type="caution">
    <text evidence="3">The sequence shown here is derived from an EMBL/GenBank/DDBJ whole genome shotgun (WGS) entry which is preliminary data.</text>
</comment>
<dbReference type="Pfam" id="PF12158">
    <property type="entry name" value="DUF3592"/>
    <property type="match status" value="1"/>
</dbReference>
<evidence type="ECO:0000259" key="2">
    <source>
        <dbReference type="Pfam" id="PF12158"/>
    </source>
</evidence>
<name>A0A543NLN2_9ACTN</name>
<evidence type="ECO:0000256" key="1">
    <source>
        <dbReference type="SAM" id="Phobius"/>
    </source>
</evidence>
<evidence type="ECO:0000313" key="4">
    <source>
        <dbReference type="Proteomes" id="UP000317422"/>
    </source>
</evidence>
<reference evidence="3 4" key="1">
    <citation type="submission" date="2019-06" db="EMBL/GenBank/DDBJ databases">
        <title>Sequencing the genomes of 1000 actinobacteria strains.</title>
        <authorList>
            <person name="Klenk H.-P."/>
        </authorList>
    </citation>
    <scope>NUCLEOTIDE SEQUENCE [LARGE SCALE GENOMIC DNA]</scope>
    <source>
        <strain evidence="3 4">DSM 45015</strain>
    </source>
</reference>
<evidence type="ECO:0000313" key="3">
    <source>
        <dbReference type="EMBL" id="TQN32730.1"/>
    </source>
</evidence>
<keyword evidence="1" id="KW-0812">Transmembrane</keyword>
<gene>
    <name evidence="3" type="ORF">FHX37_2708</name>
</gene>
<proteinExistence type="predicted"/>
<dbReference type="InterPro" id="IPR021994">
    <property type="entry name" value="DUF3592"/>
</dbReference>
<dbReference type="AlphaFoldDB" id="A0A543NLN2"/>
<keyword evidence="1" id="KW-1133">Transmembrane helix</keyword>
<dbReference type="Proteomes" id="UP000317422">
    <property type="component" value="Unassembled WGS sequence"/>
</dbReference>
<keyword evidence="1" id="KW-0472">Membrane</keyword>
<feature type="domain" description="DUF3592" evidence="2">
    <location>
        <begin position="38"/>
        <end position="99"/>
    </location>
</feature>
<protein>
    <submittedName>
        <fullName evidence="3">Uncharacterized protein DUF3592</fullName>
    </submittedName>
</protein>
<accession>A0A543NLN2</accession>
<dbReference type="OrthoDB" id="3430041at2"/>
<keyword evidence="4" id="KW-1185">Reference proteome</keyword>